<dbReference type="AlphaFoldDB" id="A0A371PGS8"/>
<organism evidence="1 2">
    <name type="scientific">Paenibacillus paeoniae</name>
    <dbReference type="NCBI Taxonomy" id="2292705"/>
    <lineage>
        <taxon>Bacteria</taxon>
        <taxon>Bacillati</taxon>
        <taxon>Bacillota</taxon>
        <taxon>Bacilli</taxon>
        <taxon>Bacillales</taxon>
        <taxon>Paenibacillaceae</taxon>
        <taxon>Paenibacillus</taxon>
    </lineage>
</organism>
<dbReference type="InterPro" id="IPR052922">
    <property type="entry name" value="Cytidylate_Kinase-2"/>
</dbReference>
<protein>
    <recommendedName>
        <fullName evidence="3">DNA topology modulation protein FlaR</fullName>
    </recommendedName>
</protein>
<evidence type="ECO:0000313" key="2">
    <source>
        <dbReference type="Proteomes" id="UP000261905"/>
    </source>
</evidence>
<dbReference type="Gene3D" id="3.40.50.300">
    <property type="entry name" value="P-loop containing nucleotide triphosphate hydrolases"/>
    <property type="match status" value="1"/>
</dbReference>
<sequence length="169" mass="20180">MYIKIRIIGACGSGKSYIAKQLSKTYGIKYYEMDNFVWDRTVENTRYPVEVRDLKLNEAVLTEAWIIEGVHYNWGVESFKQADCIFLINPNKYVRNMRVIARFIRTRLGLEPSNYKQTFKNLYDMLFIWNRGFDNEGIKEILKLTEEDSEKRTIVKNNKEIMTFMQKYL</sequence>
<comment type="caution">
    <text evidence="1">The sequence shown here is derived from an EMBL/GenBank/DDBJ whole genome shotgun (WGS) entry which is preliminary data.</text>
</comment>
<evidence type="ECO:0008006" key="3">
    <source>
        <dbReference type="Google" id="ProtNLM"/>
    </source>
</evidence>
<reference evidence="1 2" key="1">
    <citation type="submission" date="2018-08" db="EMBL/GenBank/DDBJ databases">
        <title>Paenibacillus sp. M4BSY-1, whole genome shotgun sequence.</title>
        <authorList>
            <person name="Tuo L."/>
        </authorList>
    </citation>
    <scope>NUCLEOTIDE SEQUENCE [LARGE SCALE GENOMIC DNA]</scope>
    <source>
        <strain evidence="1 2">M4BSY-1</strain>
    </source>
</reference>
<dbReference type="PANTHER" id="PTHR37816:SF2">
    <property type="entry name" value="DNA TOPOLOGY MODULATION PROTEIN FLAR-RELATED PROTEIN"/>
    <property type="match status" value="1"/>
</dbReference>
<dbReference type="OrthoDB" id="1201990at2"/>
<proteinExistence type="predicted"/>
<dbReference type="SUPFAM" id="SSF52540">
    <property type="entry name" value="P-loop containing nucleoside triphosphate hydrolases"/>
    <property type="match status" value="1"/>
</dbReference>
<gene>
    <name evidence="1" type="ORF">DX130_16085</name>
</gene>
<evidence type="ECO:0000313" key="1">
    <source>
        <dbReference type="EMBL" id="REK75149.1"/>
    </source>
</evidence>
<name>A0A371PGS8_9BACL</name>
<accession>A0A371PGS8</accession>
<keyword evidence="2" id="KW-1185">Reference proteome</keyword>
<dbReference type="InterPro" id="IPR027417">
    <property type="entry name" value="P-loop_NTPase"/>
</dbReference>
<dbReference type="PANTHER" id="PTHR37816">
    <property type="entry name" value="YALI0E33011P"/>
    <property type="match status" value="1"/>
</dbReference>
<dbReference type="EMBL" id="QUBQ01000002">
    <property type="protein sequence ID" value="REK75149.1"/>
    <property type="molecule type" value="Genomic_DNA"/>
</dbReference>
<dbReference type="Proteomes" id="UP000261905">
    <property type="component" value="Unassembled WGS sequence"/>
</dbReference>